<gene>
    <name evidence="4" type="primary">LOC108557527</name>
</gene>
<reference evidence="4" key="1">
    <citation type="submission" date="2025-08" db="UniProtKB">
        <authorList>
            <consortium name="RefSeq"/>
        </authorList>
    </citation>
    <scope>IDENTIFICATION</scope>
    <source>
        <tissue evidence="4">Whole Larva</tissue>
    </source>
</reference>
<dbReference type="RefSeq" id="XP_017769551.1">
    <property type="nucleotide sequence ID" value="XM_017914062.1"/>
</dbReference>
<name>A0ABM1M4Q1_NICVS</name>
<dbReference type="Pfam" id="PF14912">
    <property type="entry name" value="THEG"/>
    <property type="match status" value="2"/>
</dbReference>
<dbReference type="InterPro" id="IPR042401">
    <property type="entry name" value="SPMAP2-like"/>
</dbReference>
<proteinExistence type="predicted"/>
<dbReference type="PANTHER" id="PTHR15901">
    <property type="entry name" value="TESTICULAR HAPLOID EXPRESSED GENE PROTEIN"/>
    <property type="match status" value="1"/>
</dbReference>
<keyword evidence="3" id="KW-1185">Reference proteome</keyword>
<dbReference type="SMART" id="SM00705">
    <property type="entry name" value="THEG"/>
    <property type="match status" value="3"/>
</dbReference>
<accession>A0ABM1M4Q1</accession>
<evidence type="ECO:0000256" key="2">
    <source>
        <dbReference type="SAM" id="MobiDB-lite"/>
    </source>
</evidence>
<dbReference type="Proteomes" id="UP000695000">
    <property type="component" value="Unplaced"/>
</dbReference>
<evidence type="ECO:0000256" key="1">
    <source>
        <dbReference type="ARBA" id="ARBA00022737"/>
    </source>
</evidence>
<feature type="region of interest" description="Disordered" evidence="2">
    <location>
        <begin position="19"/>
        <end position="59"/>
    </location>
</feature>
<dbReference type="InterPro" id="IPR006623">
    <property type="entry name" value="THEG"/>
</dbReference>
<sequence length="219" mass="25029">MDKRGKVSYNSPYYEYKRAKKAYKKRAKSRGRSKSKEPDKKRGASKSPGKSKTKKSKEEKLKEVFEWCANRAQPKKLFPPEKINRGKHAELGTLEPRLLKLSKARWLYVSPSQDSMNINNLGKVKPNALKYKPTFRVLELAQPSRFRTMKEEIVEPGTVDPMALIAVISPRVKELSVPKPRATSTDTDYREFPIPISPGALKYVATARIQELAKPIDRK</sequence>
<evidence type="ECO:0000313" key="3">
    <source>
        <dbReference type="Proteomes" id="UP000695000"/>
    </source>
</evidence>
<protein>
    <submittedName>
        <fullName evidence="4">Uncharacterized protein LOC108557527</fullName>
    </submittedName>
</protein>
<dbReference type="GeneID" id="108557527"/>
<feature type="compositionally biased region" description="Basic residues" evidence="2">
    <location>
        <begin position="19"/>
        <end position="33"/>
    </location>
</feature>
<organism evidence="3 4">
    <name type="scientific">Nicrophorus vespilloides</name>
    <name type="common">Boreal carrion beetle</name>
    <dbReference type="NCBI Taxonomy" id="110193"/>
    <lineage>
        <taxon>Eukaryota</taxon>
        <taxon>Metazoa</taxon>
        <taxon>Ecdysozoa</taxon>
        <taxon>Arthropoda</taxon>
        <taxon>Hexapoda</taxon>
        <taxon>Insecta</taxon>
        <taxon>Pterygota</taxon>
        <taxon>Neoptera</taxon>
        <taxon>Endopterygota</taxon>
        <taxon>Coleoptera</taxon>
        <taxon>Polyphaga</taxon>
        <taxon>Staphyliniformia</taxon>
        <taxon>Silphidae</taxon>
        <taxon>Nicrophorinae</taxon>
        <taxon>Nicrophorus</taxon>
    </lineage>
</organism>
<dbReference type="PANTHER" id="PTHR15901:SF16">
    <property type="entry name" value="TESTICULAR HAPLOID EXPRESSED GENE PROTEIN"/>
    <property type="match status" value="1"/>
</dbReference>
<keyword evidence="1" id="KW-0677">Repeat</keyword>
<evidence type="ECO:0000313" key="4">
    <source>
        <dbReference type="RefSeq" id="XP_017769551.1"/>
    </source>
</evidence>